<dbReference type="RefSeq" id="WP_074931312.1">
    <property type="nucleotide sequence ID" value="NZ_FORI01000004.1"/>
</dbReference>
<accession>A0A1I3KDH9</accession>
<organism evidence="4 5">
    <name type="scientific">Treponema bryantii</name>
    <dbReference type="NCBI Taxonomy" id="163"/>
    <lineage>
        <taxon>Bacteria</taxon>
        <taxon>Pseudomonadati</taxon>
        <taxon>Spirochaetota</taxon>
        <taxon>Spirochaetia</taxon>
        <taxon>Spirochaetales</taxon>
        <taxon>Treponemataceae</taxon>
        <taxon>Treponema</taxon>
    </lineage>
</organism>
<keyword evidence="1" id="KW-0175">Coiled coil</keyword>
<dbReference type="InterPro" id="IPR003743">
    <property type="entry name" value="Zf-RING_7"/>
</dbReference>
<name>A0A1I3KDH9_9SPIR</name>
<dbReference type="Pfam" id="PF02591">
    <property type="entry name" value="Zn_ribbon_9"/>
    <property type="match status" value="1"/>
</dbReference>
<feature type="coiled-coil region" evidence="1">
    <location>
        <begin position="34"/>
        <end position="165"/>
    </location>
</feature>
<evidence type="ECO:0000256" key="1">
    <source>
        <dbReference type="SAM" id="Coils"/>
    </source>
</evidence>
<feature type="compositionally biased region" description="Acidic residues" evidence="2">
    <location>
        <begin position="269"/>
        <end position="321"/>
    </location>
</feature>
<evidence type="ECO:0000313" key="4">
    <source>
        <dbReference type="EMBL" id="SFI70255.1"/>
    </source>
</evidence>
<evidence type="ECO:0000313" key="5">
    <source>
        <dbReference type="Proteomes" id="UP000182737"/>
    </source>
</evidence>
<keyword evidence="5" id="KW-1185">Reference proteome</keyword>
<feature type="domain" description="C4-type zinc ribbon" evidence="3">
    <location>
        <begin position="212"/>
        <end position="244"/>
    </location>
</feature>
<dbReference type="Proteomes" id="UP000182737">
    <property type="component" value="Unassembled WGS sequence"/>
</dbReference>
<proteinExistence type="predicted"/>
<evidence type="ECO:0000259" key="3">
    <source>
        <dbReference type="Pfam" id="PF02591"/>
    </source>
</evidence>
<evidence type="ECO:0000256" key="2">
    <source>
        <dbReference type="SAM" id="MobiDB-lite"/>
    </source>
</evidence>
<gene>
    <name evidence="4" type="ORF">SAMN04487775_104216</name>
</gene>
<dbReference type="AlphaFoldDB" id="A0A1I3KDH9"/>
<dbReference type="Gene3D" id="1.10.287.1490">
    <property type="match status" value="1"/>
</dbReference>
<dbReference type="SUPFAM" id="SSF57997">
    <property type="entry name" value="Tropomyosin"/>
    <property type="match status" value="1"/>
</dbReference>
<sequence>MVTTEVFENLKSLQEILVQKYELEGKKNDAPKQLSNQEDLLAKTQKEFIELKSNYDATEERVSQLKTQLEEAVQSREEGEKGVANSTTHREYEALEKQITEAKLLEEQVRKDLQKEEKDLAELNERLKNTEESIKFNESELNSSRESLNKELSSYDNKLAKLKVEEDKVTKNINDIYSSEENAELKAQEILFKFQRIIQRNSEGIVSVRNGVCSGCHMILPANFANEVREGEDINFCPYCSRILYYEEVNEDQQENYFDIGAAGSLAGLDDDDEDESEYGDDEEEDIRSEFDDEDEDLDEDSEDSDDEDDSDDSDEDEDEE</sequence>
<dbReference type="OrthoDB" id="9795058at2"/>
<dbReference type="EMBL" id="FORI01000004">
    <property type="protein sequence ID" value="SFI70255.1"/>
    <property type="molecule type" value="Genomic_DNA"/>
</dbReference>
<protein>
    <recommendedName>
        <fullName evidence="3">C4-type zinc ribbon domain-containing protein</fullName>
    </recommendedName>
</protein>
<reference evidence="5" key="1">
    <citation type="submission" date="2016-10" db="EMBL/GenBank/DDBJ databases">
        <authorList>
            <person name="Varghese N."/>
            <person name="Submissions S."/>
        </authorList>
    </citation>
    <scope>NUCLEOTIDE SEQUENCE [LARGE SCALE GENOMIC DNA]</scope>
    <source>
        <strain evidence="5">XBD1002</strain>
    </source>
</reference>
<feature type="region of interest" description="Disordered" evidence="2">
    <location>
        <begin position="264"/>
        <end position="321"/>
    </location>
</feature>